<evidence type="ECO:0000259" key="2">
    <source>
        <dbReference type="Pfam" id="PF09832"/>
    </source>
</evidence>
<evidence type="ECO:0000256" key="1">
    <source>
        <dbReference type="SAM" id="SignalP"/>
    </source>
</evidence>
<keyword evidence="1" id="KW-0732">Signal</keyword>
<gene>
    <name evidence="3" type="ORF">C1702_11970</name>
    <name evidence="4" type="ORF">EV676_10698</name>
</gene>
<dbReference type="AlphaFoldDB" id="A0A2S5T351"/>
<reference evidence="4 6" key="2">
    <citation type="submission" date="2019-03" db="EMBL/GenBank/DDBJ databases">
        <title>Genomic Encyclopedia of Type Strains, Phase IV (KMG-IV): sequencing the most valuable type-strain genomes for metagenomic binning, comparative biology and taxonomic classification.</title>
        <authorList>
            <person name="Goeker M."/>
        </authorList>
    </citation>
    <scope>NUCLEOTIDE SEQUENCE [LARGE SCALE GENOMIC DNA]</scope>
    <source>
        <strain evidence="4 6">DSM 15264</strain>
    </source>
</reference>
<organism evidence="3 5">
    <name type="scientific">Caldimonas thermodepolymerans</name>
    <dbReference type="NCBI Taxonomy" id="215580"/>
    <lineage>
        <taxon>Bacteria</taxon>
        <taxon>Pseudomonadati</taxon>
        <taxon>Pseudomonadota</taxon>
        <taxon>Betaproteobacteria</taxon>
        <taxon>Burkholderiales</taxon>
        <taxon>Sphaerotilaceae</taxon>
        <taxon>Caldimonas</taxon>
    </lineage>
</organism>
<feature type="domain" description="DUF2059" evidence="2">
    <location>
        <begin position="104"/>
        <end position="145"/>
    </location>
</feature>
<dbReference type="InterPro" id="IPR018637">
    <property type="entry name" value="DUF2059"/>
</dbReference>
<dbReference type="EMBL" id="SLXF01000006">
    <property type="protein sequence ID" value="TCP06614.1"/>
    <property type="molecule type" value="Genomic_DNA"/>
</dbReference>
<sequence>MHTTRLALATSLLALAGFAHVAPAAAQSKAELVDRLIQLQRPAEAVTVELVRTDASVLLSEAGAALQARVPADKRDAVADAIRTDVRKYVDTMLPEVRKIAEEQVKAKWAPVLAERFTEAELKQLIAWVESPLYRKHQELMPQLYGSLHEAVLGDVRTKLSPQIERVRTEIDQQLAPFVPPAPKKSPK</sequence>
<dbReference type="RefSeq" id="WP_132765458.1">
    <property type="nucleotide sequence ID" value="NZ_CP064338.1"/>
</dbReference>
<keyword evidence="5" id="KW-1185">Reference proteome</keyword>
<evidence type="ECO:0000313" key="3">
    <source>
        <dbReference type="EMBL" id="PPE69413.1"/>
    </source>
</evidence>
<dbReference type="OrthoDB" id="8902809at2"/>
<reference evidence="3 5" key="1">
    <citation type="submission" date="2018-02" db="EMBL/GenBank/DDBJ databases">
        <title>Reclassifiation of [Polyangium] brachysporum DSM 7029 as Guopingzhaonella breviflexa gen. nov., sp. nov., a member of the family Comamonadaceae.</title>
        <authorList>
            <person name="Tang B."/>
        </authorList>
    </citation>
    <scope>NUCLEOTIDE SEQUENCE [LARGE SCALE GENOMIC DNA]</scope>
    <source>
        <strain evidence="3 5">DSM 15344</strain>
    </source>
</reference>
<dbReference type="EMBL" id="PSNY01000012">
    <property type="protein sequence ID" value="PPE69413.1"/>
    <property type="molecule type" value="Genomic_DNA"/>
</dbReference>
<dbReference type="Proteomes" id="UP000239406">
    <property type="component" value="Unassembled WGS sequence"/>
</dbReference>
<evidence type="ECO:0000313" key="4">
    <source>
        <dbReference type="EMBL" id="TCP06614.1"/>
    </source>
</evidence>
<evidence type="ECO:0000313" key="5">
    <source>
        <dbReference type="Proteomes" id="UP000239406"/>
    </source>
</evidence>
<feature type="signal peptide" evidence="1">
    <location>
        <begin position="1"/>
        <end position="21"/>
    </location>
</feature>
<evidence type="ECO:0000313" key="6">
    <source>
        <dbReference type="Proteomes" id="UP000294772"/>
    </source>
</evidence>
<dbReference type="Pfam" id="PF09832">
    <property type="entry name" value="DUF2059"/>
    <property type="match status" value="1"/>
</dbReference>
<proteinExistence type="predicted"/>
<comment type="caution">
    <text evidence="3">The sequence shown here is derived from an EMBL/GenBank/DDBJ whole genome shotgun (WGS) entry which is preliminary data.</text>
</comment>
<feature type="chain" id="PRO_5040584294" description="DUF2059 domain-containing protein" evidence="1">
    <location>
        <begin position="22"/>
        <end position="188"/>
    </location>
</feature>
<protein>
    <recommendedName>
        <fullName evidence="2">DUF2059 domain-containing protein</fullName>
    </recommendedName>
</protein>
<dbReference type="Proteomes" id="UP000294772">
    <property type="component" value="Unassembled WGS sequence"/>
</dbReference>
<accession>A0A2S5T351</accession>
<name>A0A2S5T351_9BURK</name>